<evidence type="ECO:0000313" key="3">
    <source>
        <dbReference type="Proteomes" id="UP001215598"/>
    </source>
</evidence>
<keyword evidence="3" id="KW-1185">Reference proteome</keyword>
<proteinExistence type="predicted"/>
<gene>
    <name evidence="2" type="ORF">B0H16DRAFT_1460836</name>
</gene>
<evidence type="ECO:0000256" key="1">
    <source>
        <dbReference type="SAM" id="MobiDB-lite"/>
    </source>
</evidence>
<evidence type="ECO:0000313" key="2">
    <source>
        <dbReference type="EMBL" id="KAJ7750284.1"/>
    </source>
</evidence>
<accession>A0AAD7IWN4</accession>
<reference evidence="2" key="1">
    <citation type="submission" date="2023-03" db="EMBL/GenBank/DDBJ databases">
        <title>Massive genome expansion in bonnet fungi (Mycena s.s.) driven by repeated elements and novel gene families across ecological guilds.</title>
        <authorList>
            <consortium name="Lawrence Berkeley National Laboratory"/>
            <person name="Harder C.B."/>
            <person name="Miyauchi S."/>
            <person name="Viragh M."/>
            <person name="Kuo A."/>
            <person name="Thoen E."/>
            <person name="Andreopoulos B."/>
            <person name="Lu D."/>
            <person name="Skrede I."/>
            <person name="Drula E."/>
            <person name="Henrissat B."/>
            <person name="Morin E."/>
            <person name="Kohler A."/>
            <person name="Barry K."/>
            <person name="LaButti K."/>
            <person name="Morin E."/>
            <person name="Salamov A."/>
            <person name="Lipzen A."/>
            <person name="Mereny Z."/>
            <person name="Hegedus B."/>
            <person name="Baldrian P."/>
            <person name="Stursova M."/>
            <person name="Weitz H."/>
            <person name="Taylor A."/>
            <person name="Grigoriev I.V."/>
            <person name="Nagy L.G."/>
            <person name="Martin F."/>
            <person name="Kauserud H."/>
        </authorList>
    </citation>
    <scope>NUCLEOTIDE SEQUENCE</scope>
    <source>
        <strain evidence="2">CBHHK182m</strain>
    </source>
</reference>
<feature type="region of interest" description="Disordered" evidence="1">
    <location>
        <begin position="19"/>
        <end position="40"/>
    </location>
</feature>
<protein>
    <submittedName>
        <fullName evidence="2">Uncharacterized protein</fullName>
    </submittedName>
</protein>
<organism evidence="2 3">
    <name type="scientific">Mycena metata</name>
    <dbReference type="NCBI Taxonomy" id="1033252"/>
    <lineage>
        <taxon>Eukaryota</taxon>
        <taxon>Fungi</taxon>
        <taxon>Dikarya</taxon>
        <taxon>Basidiomycota</taxon>
        <taxon>Agaricomycotina</taxon>
        <taxon>Agaricomycetes</taxon>
        <taxon>Agaricomycetidae</taxon>
        <taxon>Agaricales</taxon>
        <taxon>Marasmiineae</taxon>
        <taxon>Mycenaceae</taxon>
        <taxon>Mycena</taxon>
    </lineage>
</organism>
<dbReference type="Proteomes" id="UP001215598">
    <property type="component" value="Unassembled WGS sequence"/>
</dbReference>
<sequence>MARYQFTLPDYLPPGVVWGKSDTPGPQKQAPLPLEPSERDPFPPVTSHLCHQECLYGYSLTNELLETYWATHPAPKPTPFCNASRFGLDLLIDEGRGSVDPIAWFAYTHYGKVYSLQLGLHVPTAARLAPFEQELGIKEKAKWLADKFRAAMASIWRRLVILASSMFLRFGVDIESVGWLVGVSDARLQTGPGRNPVFFPNREKEIKRT</sequence>
<comment type="caution">
    <text evidence="2">The sequence shown here is derived from an EMBL/GenBank/DDBJ whole genome shotgun (WGS) entry which is preliminary data.</text>
</comment>
<name>A0AAD7IWN4_9AGAR</name>
<dbReference type="AlphaFoldDB" id="A0AAD7IWN4"/>
<dbReference type="EMBL" id="JARKIB010000066">
    <property type="protein sequence ID" value="KAJ7750284.1"/>
    <property type="molecule type" value="Genomic_DNA"/>
</dbReference>